<dbReference type="AlphaFoldDB" id="A0A366E7S1"/>
<dbReference type="Gene3D" id="6.20.190.10">
    <property type="entry name" value="Nutrient germinant receptor protein C, domain 1"/>
    <property type="match status" value="1"/>
</dbReference>
<evidence type="ECO:0000313" key="10">
    <source>
        <dbReference type="EMBL" id="RBO98347.1"/>
    </source>
</evidence>
<dbReference type="PANTHER" id="PTHR35789:SF1">
    <property type="entry name" value="SPORE GERMINATION PROTEIN B3"/>
    <property type="match status" value="1"/>
</dbReference>
<keyword evidence="11" id="KW-1185">Reference proteome</keyword>
<evidence type="ECO:0000259" key="8">
    <source>
        <dbReference type="Pfam" id="PF05504"/>
    </source>
</evidence>
<dbReference type="GO" id="GO:0009847">
    <property type="term" value="P:spore germination"/>
    <property type="evidence" value="ECO:0007669"/>
    <property type="project" value="InterPro"/>
</dbReference>
<dbReference type="Proteomes" id="UP000252254">
    <property type="component" value="Unassembled WGS sequence"/>
</dbReference>
<dbReference type="PANTHER" id="PTHR35789">
    <property type="entry name" value="SPORE GERMINATION PROTEIN B3"/>
    <property type="match status" value="1"/>
</dbReference>
<comment type="caution">
    <text evidence="10">The sequence shown here is derived from an EMBL/GenBank/DDBJ whole genome shotgun (WGS) entry which is preliminary data.</text>
</comment>
<protein>
    <submittedName>
        <fullName evidence="10">Spore germination protein</fullName>
    </submittedName>
</protein>
<dbReference type="InterPro" id="IPR046953">
    <property type="entry name" value="Spore_GerAC-like_C"/>
</dbReference>
<dbReference type="RefSeq" id="WP_147232399.1">
    <property type="nucleotide sequence ID" value="NZ_BAABQN010000005.1"/>
</dbReference>
<keyword evidence="7" id="KW-0449">Lipoprotein</keyword>
<evidence type="ECO:0000256" key="3">
    <source>
        <dbReference type="ARBA" id="ARBA00022544"/>
    </source>
</evidence>
<comment type="similarity">
    <text evidence="2">Belongs to the GerABKC lipoprotein family.</text>
</comment>
<keyword evidence="4" id="KW-0732">Signal</keyword>
<dbReference type="STRING" id="200904.GCA_900168775_01104"/>
<evidence type="ECO:0000256" key="7">
    <source>
        <dbReference type="ARBA" id="ARBA00023288"/>
    </source>
</evidence>
<dbReference type="Pfam" id="PF05504">
    <property type="entry name" value="Spore_GerAC"/>
    <property type="match status" value="1"/>
</dbReference>
<name>A0A366E7S1_9BACI</name>
<dbReference type="OrthoDB" id="2569624at2"/>
<evidence type="ECO:0000256" key="4">
    <source>
        <dbReference type="ARBA" id="ARBA00022729"/>
    </source>
</evidence>
<keyword evidence="3" id="KW-0309">Germination</keyword>
<reference evidence="10 11" key="1">
    <citation type="submission" date="2018-06" db="EMBL/GenBank/DDBJ databases">
        <title>Genomic Encyclopedia of Type Strains, Phase IV (KMG-IV): sequencing the most valuable type-strain genomes for metagenomic binning, comparative biology and taxonomic classification.</title>
        <authorList>
            <person name="Goeker M."/>
        </authorList>
    </citation>
    <scope>NUCLEOTIDE SEQUENCE [LARGE SCALE GENOMIC DNA]</scope>
    <source>
        <strain evidence="10 11">DSM 15140</strain>
    </source>
</reference>
<proteinExistence type="inferred from homology"/>
<dbReference type="Pfam" id="PF25198">
    <property type="entry name" value="Spore_GerAC_N"/>
    <property type="match status" value="1"/>
</dbReference>
<accession>A0A366E7S1</accession>
<keyword evidence="6" id="KW-0564">Palmitate</keyword>
<evidence type="ECO:0000256" key="2">
    <source>
        <dbReference type="ARBA" id="ARBA00007886"/>
    </source>
</evidence>
<evidence type="ECO:0000256" key="5">
    <source>
        <dbReference type="ARBA" id="ARBA00023136"/>
    </source>
</evidence>
<dbReference type="NCBIfam" id="TIGR02887">
    <property type="entry name" value="spore_ger_x_C"/>
    <property type="match status" value="1"/>
</dbReference>
<feature type="domain" description="Spore germination GerAC-like C-terminal" evidence="8">
    <location>
        <begin position="206"/>
        <end position="372"/>
    </location>
</feature>
<comment type="subcellular location">
    <subcellularLocation>
        <location evidence="1">Membrane</location>
        <topology evidence="1">Lipid-anchor</topology>
    </subcellularLocation>
</comment>
<feature type="domain" description="Spore germination protein N-terminal" evidence="9">
    <location>
        <begin position="24"/>
        <end position="196"/>
    </location>
</feature>
<dbReference type="InterPro" id="IPR038501">
    <property type="entry name" value="Spore_GerAC_C_sf"/>
</dbReference>
<evidence type="ECO:0000259" key="9">
    <source>
        <dbReference type="Pfam" id="PF25198"/>
    </source>
</evidence>
<keyword evidence="5" id="KW-0472">Membrane</keyword>
<dbReference type="InterPro" id="IPR057336">
    <property type="entry name" value="GerAC_N"/>
</dbReference>
<dbReference type="Gene3D" id="3.30.300.210">
    <property type="entry name" value="Nutrient germinant receptor protein C, domain 3"/>
    <property type="match status" value="1"/>
</dbReference>
<evidence type="ECO:0000256" key="1">
    <source>
        <dbReference type="ARBA" id="ARBA00004635"/>
    </source>
</evidence>
<gene>
    <name evidence="10" type="ORF">DES48_105200</name>
</gene>
<dbReference type="EMBL" id="QNRI01000005">
    <property type="protein sequence ID" value="RBO98347.1"/>
    <property type="molecule type" value="Genomic_DNA"/>
</dbReference>
<evidence type="ECO:0000256" key="6">
    <source>
        <dbReference type="ARBA" id="ARBA00023139"/>
    </source>
</evidence>
<sequence>MKRKQFYIVVMSLFFLCVLSGCWDNKDIEELTLVLGMGFDSSDQQKIKLIYQIPTIISSTESGSGQSIYQNYISEGEAVHEIIRDGATKLPNPIYTHHLKVIIIDQELAENYKLSFILDQIFRDNVSRLSPKIFLTDKKAEEILNVSDDSEIPSVYIDSISDNEQSTMKLISSMSLIDLSADLMSSQSFLMPNVTIGENNSLQLKGAGVINGKEQKLIGSLNEQDLQGINWIKGEKQGGTIKIHHKSGQVAIYEVKHLSSKIAPTLHKDTVTFDVKITADGWISEDWEFPGDAFDEKYIEEFEDLVEEEVLKYAEETTDKLQHELKTDVIGLGNQFRMKYPKKWEKIKKDWNAYFATSTINYDVEINVTNMGSAGSKK</sequence>
<evidence type="ECO:0000313" key="11">
    <source>
        <dbReference type="Proteomes" id="UP000252254"/>
    </source>
</evidence>
<dbReference type="PROSITE" id="PS51257">
    <property type="entry name" value="PROKAR_LIPOPROTEIN"/>
    <property type="match status" value="1"/>
</dbReference>
<dbReference type="GO" id="GO:0016020">
    <property type="term" value="C:membrane"/>
    <property type="evidence" value="ECO:0007669"/>
    <property type="project" value="UniProtKB-SubCell"/>
</dbReference>
<organism evidence="10 11">
    <name type="scientific">Paraliobacillus ryukyuensis</name>
    <dbReference type="NCBI Taxonomy" id="200904"/>
    <lineage>
        <taxon>Bacteria</taxon>
        <taxon>Bacillati</taxon>
        <taxon>Bacillota</taxon>
        <taxon>Bacilli</taxon>
        <taxon>Bacillales</taxon>
        <taxon>Bacillaceae</taxon>
        <taxon>Paraliobacillus</taxon>
    </lineage>
</organism>
<dbReference type="InterPro" id="IPR008844">
    <property type="entry name" value="Spore_GerAC-like"/>
</dbReference>